<reference evidence="2 3" key="1">
    <citation type="submission" date="2016-10" db="EMBL/GenBank/DDBJ databases">
        <title>Draft genome sequence of Coniochaeta ligniaria NRRL30616, a lignocellulolytic fungus for bioabatement of inhibitors in plant biomass hydrolysates.</title>
        <authorList>
            <consortium name="DOE Joint Genome Institute"/>
            <person name="Jimenez D.J."/>
            <person name="Hector R.E."/>
            <person name="Riley R."/>
            <person name="Sun H."/>
            <person name="Grigoriev I.V."/>
            <person name="Van Elsas J.D."/>
            <person name="Nichols N.N."/>
        </authorList>
    </citation>
    <scope>NUCLEOTIDE SEQUENCE [LARGE SCALE GENOMIC DNA]</scope>
    <source>
        <strain evidence="2 3">NRRL 30616</strain>
    </source>
</reference>
<feature type="region of interest" description="Disordered" evidence="1">
    <location>
        <begin position="94"/>
        <end position="120"/>
    </location>
</feature>
<protein>
    <submittedName>
        <fullName evidence="2">Uncharacterized protein</fullName>
    </submittedName>
</protein>
<organism evidence="2 3">
    <name type="scientific">Coniochaeta ligniaria NRRL 30616</name>
    <dbReference type="NCBI Taxonomy" id="1408157"/>
    <lineage>
        <taxon>Eukaryota</taxon>
        <taxon>Fungi</taxon>
        <taxon>Dikarya</taxon>
        <taxon>Ascomycota</taxon>
        <taxon>Pezizomycotina</taxon>
        <taxon>Sordariomycetes</taxon>
        <taxon>Sordariomycetidae</taxon>
        <taxon>Coniochaetales</taxon>
        <taxon>Coniochaetaceae</taxon>
        <taxon>Coniochaeta</taxon>
    </lineage>
</organism>
<accession>A0A1J7IGX3</accession>
<proteinExistence type="predicted"/>
<evidence type="ECO:0000313" key="2">
    <source>
        <dbReference type="EMBL" id="OIW26975.1"/>
    </source>
</evidence>
<keyword evidence="3" id="KW-1185">Reference proteome</keyword>
<name>A0A1J7IGX3_9PEZI</name>
<evidence type="ECO:0000256" key="1">
    <source>
        <dbReference type="SAM" id="MobiDB-lite"/>
    </source>
</evidence>
<evidence type="ECO:0000313" key="3">
    <source>
        <dbReference type="Proteomes" id="UP000182658"/>
    </source>
</evidence>
<gene>
    <name evidence="2" type="ORF">CONLIGDRAFT_493564</name>
</gene>
<dbReference type="AlphaFoldDB" id="A0A1J7IGX3"/>
<dbReference type="InParanoid" id="A0A1J7IGX3"/>
<dbReference type="Proteomes" id="UP000182658">
    <property type="component" value="Unassembled WGS sequence"/>
</dbReference>
<sequence length="137" mass="15250">MRVFASVHAFQPLSARHARRSLRTVATPPHQPDWHRIGGTRVSSGIYGVQRMGEFIGLPNPTVLSWRRGRYDTGLPSLQHVGVPWCASLSWRTSSRSPNPPFGAPIEPAGDRQRLGGLHRAYRPPARAWREIGTRAA</sequence>
<dbReference type="EMBL" id="KV875100">
    <property type="protein sequence ID" value="OIW26975.1"/>
    <property type="molecule type" value="Genomic_DNA"/>
</dbReference>